<keyword evidence="3 4" id="KW-0620">Polyamine biosynthesis</keyword>
<comment type="caution">
    <text evidence="6">The sequence shown here is derived from an EMBL/GenBank/DDBJ whole genome shotgun (WGS) entry which is preliminary data.</text>
</comment>
<keyword evidence="7" id="KW-1185">Reference proteome</keyword>
<dbReference type="PANTHER" id="PTHR43317:SF1">
    <property type="entry name" value="THERMOSPERMINE SYNTHASE ACAULIS5"/>
    <property type="match status" value="1"/>
</dbReference>
<evidence type="ECO:0000259" key="5">
    <source>
        <dbReference type="PROSITE" id="PS51006"/>
    </source>
</evidence>
<dbReference type="Pfam" id="PF08241">
    <property type="entry name" value="Methyltransf_11"/>
    <property type="match status" value="1"/>
</dbReference>
<evidence type="ECO:0000256" key="4">
    <source>
        <dbReference type="PROSITE-ProRule" id="PRU00354"/>
    </source>
</evidence>
<dbReference type="GO" id="GO:0008757">
    <property type="term" value="F:S-adenosylmethionine-dependent methyltransferase activity"/>
    <property type="evidence" value="ECO:0007669"/>
    <property type="project" value="InterPro"/>
</dbReference>
<gene>
    <name evidence="6" type="ORF">EU556_03630</name>
</gene>
<dbReference type="Gene3D" id="3.40.50.150">
    <property type="entry name" value="Vaccinia Virus protein VP39"/>
    <property type="match status" value="1"/>
</dbReference>
<dbReference type="InterPro" id="IPR030374">
    <property type="entry name" value="PABS"/>
</dbReference>
<dbReference type="PROSITE" id="PS51006">
    <property type="entry name" value="PABS_2"/>
    <property type="match status" value="1"/>
</dbReference>
<evidence type="ECO:0000313" key="7">
    <source>
        <dbReference type="Proteomes" id="UP000298337"/>
    </source>
</evidence>
<organism evidence="6 7">
    <name type="scientific">Hymenobacter fodinae</name>
    <dbReference type="NCBI Taxonomy" id="2510796"/>
    <lineage>
        <taxon>Bacteria</taxon>
        <taxon>Pseudomonadati</taxon>
        <taxon>Bacteroidota</taxon>
        <taxon>Cytophagia</taxon>
        <taxon>Cytophagales</taxon>
        <taxon>Hymenobacteraceae</taxon>
        <taxon>Hymenobacter</taxon>
    </lineage>
</organism>
<proteinExistence type="inferred from homology"/>
<evidence type="ECO:0000256" key="1">
    <source>
        <dbReference type="ARBA" id="ARBA00007867"/>
    </source>
</evidence>
<dbReference type="SUPFAM" id="SSF53335">
    <property type="entry name" value="S-adenosyl-L-methionine-dependent methyltransferases"/>
    <property type="match status" value="1"/>
</dbReference>
<dbReference type="RefSeq" id="WP_135431102.1">
    <property type="nucleotide sequence ID" value="NZ_SRLA01000001.1"/>
</dbReference>
<dbReference type="OrthoDB" id="650847at2"/>
<sequence length="222" mass="24640">MKQLLTSLRQLVSYAMPLTRRVKTVHSGTVEVTLYQGQKTLDTANANYSYGSLERVLRYGIRFTQPETARHVLALGLGGGSVVQVLRKTPGFRGAITAVELDPVIITIAEEEFGIRADETLRIVCADAFEWVPTAPDQSVDLIVIDLFLDLFLPAGLGSGSFWEHISRILQPGGRVLFNSLTADPVFINLESATEFWERLGLEVKEVEVELLNLLYILHKVA</sequence>
<dbReference type="CDD" id="cd02440">
    <property type="entry name" value="AdoMet_MTases"/>
    <property type="match status" value="1"/>
</dbReference>
<name>A0A4Z0PBB1_9BACT</name>
<accession>A0A4Z0PBB1</accession>
<dbReference type="PANTHER" id="PTHR43317">
    <property type="entry name" value="THERMOSPERMINE SYNTHASE ACAULIS5"/>
    <property type="match status" value="1"/>
</dbReference>
<dbReference type="InterPro" id="IPR029063">
    <property type="entry name" value="SAM-dependent_MTases_sf"/>
</dbReference>
<evidence type="ECO:0000313" key="6">
    <source>
        <dbReference type="EMBL" id="TGE09927.1"/>
    </source>
</evidence>
<reference evidence="6 7" key="1">
    <citation type="submission" date="2019-04" db="EMBL/GenBank/DDBJ databases">
        <authorList>
            <person name="Feng G."/>
            <person name="Zhang J."/>
            <person name="Zhu H."/>
        </authorList>
    </citation>
    <scope>NUCLEOTIDE SEQUENCE [LARGE SCALE GENOMIC DNA]</scope>
    <source>
        <strain evidence="6 7">92R-1</strain>
    </source>
</reference>
<dbReference type="Proteomes" id="UP000298337">
    <property type="component" value="Unassembled WGS sequence"/>
</dbReference>
<protein>
    <submittedName>
        <fullName evidence="6">Methyltransferase domain-containing protein</fullName>
    </submittedName>
</protein>
<dbReference type="GO" id="GO:0006596">
    <property type="term" value="P:polyamine biosynthetic process"/>
    <property type="evidence" value="ECO:0007669"/>
    <property type="project" value="UniProtKB-UniRule"/>
</dbReference>
<keyword evidence="6" id="KW-0489">Methyltransferase</keyword>
<comment type="similarity">
    <text evidence="1">Belongs to the spermidine/spermine synthase family.</text>
</comment>
<keyword evidence="2 4" id="KW-0808">Transferase</keyword>
<dbReference type="GO" id="GO:0032259">
    <property type="term" value="P:methylation"/>
    <property type="evidence" value="ECO:0007669"/>
    <property type="project" value="UniProtKB-KW"/>
</dbReference>
<evidence type="ECO:0000256" key="3">
    <source>
        <dbReference type="ARBA" id="ARBA00023115"/>
    </source>
</evidence>
<dbReference type="AlphaFoldDB" id="A0A4Z0PBB1"/>
<dbReference type="InterPro" id="IPR013216">
    <property type="entry name" value="Methyltransf_11"/>
</dbReference>
<feature type="active site" description="Proton acceptor" evidence="4">
    <location>
        <position position="146"/>
    </location>
</feature>
<dbReference type="EMBL" id="SRLA01000001">
    <property type="protein sequence ID" value="TGE09927.1"/>
    <property type="molecule type" value="Genomic_DNA"/>
</dbReference>
<feature type="domain" description="PABS" evidence="5">
    <location>
        <begin position="63"/>
        <end position="222"/>
    </location>
</feature>
<evidence type="ECO:0000256" key="2">
    <source>
        <dbReference type="ARBA" id="ARBA00022679"/>
    </source>
</evidence>